<feature type="region of interest" description="Disordered" evidence="8">
    <location>
        <begin position="911"/>
        <end position="940"/>
    </location>
</feature>
<evidence type="ECO:0000256" key="5">
    <source>
        <dbReference type="ARBA" id="ARBA00022989"/>
    </source>
</evidence>
<name>A0ABU2A0T2_9CORY</name>
<feature type="domain" description="MrpA C-terminal/MbhD" evidence="12">
    <location>
        <begin position="578"/>
        <end position="641"/>
    </location>
</feature>
<feature type="transmembrane region" description="Helical" evidence="9">
    <location>
        <begin position="136"/>
        <end position="157"/>
    </location>
</feature>
<dbReference type="Pfam" id="PF00361">
    <property type="entry name" value="Proton_antipo_M"/>
    <property type="match status" value="1"/>
</dbReference>
<evidence type="ECO:0000256" key="4">
    <source>
        <dbReference type="ARBA" id="ARBA00022692"/>
    </source>
</evidence>
<comment type="subcellular location">
    <subcellularLocation>
        <location evidence="1">Cell membrane</location>
        <topology evidence="1">Multi-pass membrane protein</topology>
    </subcellularLocation>
    <subcellularLocation>
        <location evidence="7">Membrane</location>
        <topology evidence="7">Multi-pass membrane protein</topology>
    </subcellularLocation>
</comment>
<feature type="domain" description="Na+/H+ antiporter MnhB subunit-related protein" evidence="11">
    <location>
        <begin position="756"/>
        <end position="871"/>
    </location>
</feature>
<organism evidence="14 15">
    <name type="scientific">Corynebacterium guangdongense</name>
    <dbReference type="NCBI Taxonomy" id="1783348"/>
    <lineage>
        <taxon>Bacteria</taxon>
        <taxon>Bacillati</taxon>
        <taxon>Actinomycetota</taxon>
        <taxon>Actinomycetes</taxon>
        <taxon>Mycobacteriales</taxon>
        <taxon>Corynebacteriaceae</taxon>
        <taxon>Corynebacterium</taxon>
    </lineage>
</organism>
<feature type="transmembrane region" description="Helical" evidence="9">
    <location>
        <begin position="570"/>
        <end position="587"/>
    </location>
</feature>
<feature type="transmembrane region" description="Helical" evidence="9">
    <location>
        <begin position="458"/>
        <end position="483"/>
    </location>
</feature>
<feature type="transmembrane region" description="Helical" evidence="9">
    <location>
        <begin position="83"/>
        <end position="101"/>
    </location>
</feature>
<feature type="transmembrane region" description="Helical" evidence="9">
    <location>
        <begin position="107"/>
        <end position="124"/>
    </location>
</feature>
<evidence type="ECO:0000256" key="8">
    <source>
        <dbReference type="SAM" id="MobiDB-lite"/>
    </source>
</evidence>
<feature type="transmembrane region" description="Helical" evidence="9">
    <location>
        <begin position="815"/>
        <end position="842"/>
    </location>
</feature>
<feature type="transmembrane region" description="Helical" evidence="9">
    <location>
        <begin position="715"/>
        <end position="737"/>
    </location>
</feature>
<evidence type="ECO:0000256" key="2">
    <source>
        <dbReference type="ARBA" id="ARBA00022448"/>
    </source>
</evidence>
<evidence type="ECO:0000256" key="1">
    <source>
        <dbReference type="ARBA" id="ARBA00004651"/>
    </source>
</evidence>
<evidence type="ECO:0000256" key="3">
    <source>
        <dbReference type="ARBA" id="ARBA00022475"/>
    </source>
</evidence>
<reference evidence="14" key="1">
    <citation type="submission" date="2023-07" db="EMBL/GenBank/DDBJ databases">
        <title>Sequencing the genomes of 1000 actinobacteria strains.</title>
        <authorList>
            <person name="Klenk H.-P."/>
        </authorList>
    </citation>
    <scope>NUCLEOTIDE SEQUENCE</scope>
    <source>
        <strain evidence="14">DSM 107476</strain>
    </source>
</reference>
<accession>A0ABU2A0T2</accession>
<dbReference type="NCBIfam" id="NF009290">
    <property type="entry name" value="PRK12650.1"/>
    <property type="match status" value="1"/>
</dbReference>
<dbReference type="Pfam" id="PF20501">
    <property type="entry name" value="MbhE"/>
    <property type="match status" value="1"/>
</dbReference>
<feature type="transmembrane region" description="Helical" evidence="9">
    <location>
        <begin position="373"/>
        <end position="401"/>
    </location>
</feature>
<proteinExistence type="predicted"/>
<evidence type="ECO:0000256" key="9">
    <source>
        <dbReference type="SAM" id="Phobius"/>
    </source>
</evidence>
<evidence type="ECO:0000259" key="11">
    <source>
        <dbReference type="Pfam" id="PF04039"/>
    </source>
</evidence>
<feature type="transmembrane region" description="Helical" evidence="9">
    <location>
        <begin position="862"/>
        <end position="881"/>
    </location>
</feature>
<dbReference type="PANTHER" id="PTHR43373:SF1">
    <property type="entry name" value="NA(+)_H(+) ANTIPORTER SUBUNIT A"/>
    <property type="match status" value="1"/>
</dbReference>
<dbReference type="InterPro" id="IPR050616">
    <property type="entry name" value="CPA3_Na-H_Antiporter_A"/>
</dbReference>
<keyword evidence="4 7" id="KW-0812">Transmembrane</keyword>
<protein>
    <submittedName>
        <fullName evidence="14">Multicomponent Na+:H+ antiporter subunit A</fullName>
    </submittedName>
</protein>
<feature type="domain" description="NADH:quinone oxidoreductase/Mrp antiporter transmembrane" evidence="10">
    <location>
        <begin position="100"/>
        <end position="388"/>
    </location>
</feature>
<gene>
    <name evidence="14" type="ORF">J2S39_002475</name>
</gene>
<feature type="transmembrane region" description="Helical" evidence="9">
    <location>
        <begin position="294"/>
        <end position="318"/>
    </location>
</feature>
<dbReference type="InterPro" id="IPR001750">
    <property type="entry name" value="ND/Mrp_TM"/>
</dbReference>
<evidence type="ECO:0000256" key="6">
    <source>
        <dbReference type="ARBA" id="ARBA00023136"/>
    </source>
</evidence>
<keyword evidence="3" id="KW-1003">Cell membrane</keyword>
<feature type="transmembrane region" description="Helical" evidence="9">
    <location>
        <begin position="533"/>
        <end position="550"/>
    </location>
</feature>
<feature type="transmembrane region" description="Helical" evidence="9">
    <location>
        <begin position="177"/>
        <end position="194"/>
    </location>
</feature>
<keyword evidence="6 9" id="KW-0472">Membrane</keyword>
<dbReference type="Pfam" id="PF13244">
    <property type="entry name" value="MbhD"/>
    <property type="match status" value="1"/>
</dbReference>
<evidence type="ECO:0000256" key="7">
    <source>
        <dbReference type="RuleBase" id="RU000320"/>
    </source>
</evidence>
<sequence>MGLILAAAAVVLGVRLPDVLSGEPLTWQTVWIPDLLGPGGDVVLSLHGDGLGVFFALLALVIGAVVFFYSAAYLPKETGNHSFYLLMTAFTLSVVLLVFAGDVFVLFTAWELVSIASFLLIARSGSGGEAGAMRTLILTFTGGLTLLAGLSLAAVAAGSTDLQTIFASGVWSERPGLTTLVAVLVAVSAFTKAAQFPFHFWLPEAMAAATPVSAFLHAAAVVKAGIYLLLRFSTIFHDNPTWNWLLIGVGLFTAIMSAVFAIQKTDLKHLTAYSTVSHLGWIVATIGVGTEFALAAALTHTLAHALFKSSLFMLVGVVDHQAGSRDIRRLGALWNRMPFTFVSMTVAAASMAAVPPLFGFISKESMLTAFQEVSVWLVLVAGVAAFLTFLYSAKIVLGAFFDGPRDLAHVKEAPVALWLPAAVPGWLSVVLIFLLNPISEPITAAVQAISPAAEPTHLALWHGINLPLIVSLVVIAAGVLALFGRKKLFAAAESRPLLPVNGNDVLAGLISGARGLGRGLAAMADSYTPGRHLLWIIMLLVALAGSSILLTTGVDNVAMAPRAEGLDNPWDLLPLGIIGLSVAGLIVTRSRLTAAVLLGTVGVGMSLQMMLLGAPDVALTQLLVEALTVIVIYMVVRHQPRLFPPVSRPHQIGSLVVAILAGIAAFAAVHALLGRRDRSELAMWYLDNGYDITGGTNIVAVIIVEFRSFDTLGELSVLGMAAVVLAAVTSSMPRYPFLRGTHPRPFGQSQLNSLPLRYLTRLVVPVLAVLNVLIFFRGHNAPGGGFVAALVMATAFGLAYMSYGSDRPVVSKNTPIWLTGVGILVALSAGFLGLVEGGFLYFIHGEILGEHLTTSLIFDAGIYLAVLGMLTMAINALGGYLRPGTGEVSELNYAHDEDSALPTTPEVVAPEDVDEPFPVPLNPAAAPKPPRSVRTIKEDN</sequence>
<dbReference type="InterPro" id="IPR007182">
    <property type="entry name" value="MnhB"/>
</dbReference>
<dbReference type="PANTHER" id="PTHR43373">
    <property type="entry name" value="NA(+)/H(+) ANTIPORTER SUBUNIT"/>
    <property type="match status" value="1"/>
</dbReference>
<feature type="compositionally biased region" description="Pro residues" evidence="8">
    <location>
        <begin position="917"/>
        <end position="930"/>
    </location>
</feature>
<feature type="transmembrane region" description="Helical" evidence="9">
    <location>
        <begin position="594"/>
        <end position="612"/>
    </location>
</feature>
<dbReference type="InterPro" id="IPR046806">
    <property type="entry name" value="MrpA_C/MbhE"/>
</dbReference>
<feature type="transmembrane region" description="Helical" evidence="9">
    <location>
        <begin position="242"/>
        <end position="263"/>
    </location>
</feature>
<dbReference type="InterPro" id="IPR025383">
    <property type="entry name" value="MrpA_C/MbhD"/>
</dbReference>
<comment type="caution">
    <text evidence="14">The sequence shown here is derived from an EMBL/GenBank/DDBJ whole genome shotgun (WGS) entry which is preliminary data.</text>
</comment>
<feature type="transmembrane region" description="Helical" evidence="9">
    <location>
        <begin position="51"/>
        <end position="71"/>
    </location>
</feature>
<feature type="transmembrane region" description="Helical" evidence="9">
    <location>
        <begin position="413"/>
        <end position="438"/>
    </location>
</feature>
<feature type="transmembrane region" description="Helical" evidence="9">
    <location>
        <begin position="270"/>
        <end position="288"/>
    </location>
</feature>
<dbReference type="PRINTS" id="PR01434">
    <property type="entry name" value="NADHDHGNASE5"/>
</dbReference>
<feature type="domain" description="MrpA C-terminal/MbhE" evidence="13">
    <location>
        <begin position="654"/>
        <end position="727"/>
    </location>
</feature>
<feature type="transmembrane region" description="Helical" evidence="9">
    <location>
        <begin position="618"/>
        <end position="636"/>
    </location>
</feature>
<evidence type="ECO:0000313" key="15">
    <source>
        <dbReference type="Proteomes" id="UP001180840"/>
    </source>
</evidence>
<dbReference type="EMBL" id="JAVDXZ010000001">
    <property type="protein sequence ID" value="MDR7330799.1"/>
    <property type="molecule type" value="Genomic_DNA"/>
</dbReference>
<evidence type="ECO:0000259" key="13">
    <source>
        <dbReference type="Pfam" id="PF20501"/>
    </source>
</evidence>
<evidence type="ECO:0000259" key="12">
    <source>
        <dbReference type="Pfam" id="PF13244"/>
    </source>
</evidence>
<evidence type="ECO:0000313" key="14">
    <source>
        <dbReference type="EMBL" id="MDR7330799.1"/>
    </source>
</evidence>
<dbReference type="Pfam" id="PF04039">
    <property type="entry name" value="MnhB"/>
    <property type="match status" value="1"/>
</dbReference>
<keyword evidence="5 9" id="KW-1133">Transmembrane helix</keyword>
<feature type="transmembrane region" description="Helical" evidence="9">
    <location>
        <begin position="652"/>
        <end position="673"/>
    </location>
</feature>
<feature type="transmembrane region" description="Helical" evidence="9">
    <location>
        <begin position="206"/>
        <end position="230"/>
    </location>
</feature>
<feature type="transmembrane region" description="Helical" evidence="9">
    <location>
        <begin position="339"/>
        <end position="361"/>
    </location>
</feature>
<evidence type="ECO:0000259" key="10">
    <source>
        <dbReference type="Pfam" id="PF00361"/>
    </source>
</evidence>
<keyword evidence="15" id="KW-1185">Reference proteome</keyword>
<feature type="transmembrane region" description="Helical" evidence="9">
    <location>
        <begin position="783"/>
        <end position="803"/>
    </location>
</feature>
<feature type="transmembrane region" description="Helical" evidence="9">
    <location>
        <begin position="758"/>
        <end position="777"/>
    </location>
</feature>
<keyword evidence="2" id="KW-0813">Transport</keyword>
<dbReference type="Proteomes" id="UP001180840">
    <property type="component" value="Unassembled WGS sequence"/>
</dbReference>